<dbReference type="RefSeq" id="WP_036681823.1">
    <property type="nucleotide sequence ID" value="NZ_JNVM01000010.1"/>
</dbReference>
<dbReference type="EMBL" id="JNVM01000010">
    <property type="protein sequence ID" value="KEQ25562.1"/>
    <property type="molecule type" value="Genomic_DNA"/>
</dbReference>
<sequence length="59" mass="7183">MKKDGVRMENKAKWKREYLFVMRDENGVLIRFSEITPEDYVDPVDEEITDETRFRVVEE</sequence>
<accession>A0A081P4D9</accession>
<organism evidence="1 2">
    <name type="scientific">Paenibacillus tyrfis</name>
    <dbReference type="NCBI Taxonomy" id="1501230"/>
    <lineage>
        <taxon>Bacteria</taxon>
        <taxon>Bacillati</taxon>
        <taxon>Bacillota</taxon>
        <taxon>Bacilli</taxon>
        <taxon>Bacillales</taxon>
        <taxon>Paenibacillaceae</taxon>
        <taxon>Paenibacillus</taxon>
    </lineage>
</organism>
<reference evidence="1 2" key="1">
    <citation type="submission" date="2014-06" db="EMBL/GenBank/DDBJ databases">
        <title>Draft genome sequence of Paenibacillus sp. MSt1.</title>
        <authorList>
            <person name="Aw Y.K."/>
            <person name="Ong K.S."/>
            <person name="Gan H.M."/>
            <person name="Lee S.M."/>
        </authorList>
    </citation>
    <scope>NUCLEOTIDE SEQUENCE [LARGE SCALE GENOMIC DNA]</scope>
    <source>
        <strain evidence="1 2">MSt1</strain>
    </source>
</reference>
<gene>
    <name evidence="1" type="ORF">ET33_02240</name>
</gene>
<dbReference type="Proteomes" id="UP000028123">
    <property type="component" value="Unassembled WGS sequence"/>
</dbReference>
<evidence type="ECO:0000313" key="2">
    <source>
        <dbReference type="Proteomes" id="UP000028123"/>
    </source>
</evidence>
<evidence type="ECO:0000313" key="1">
    <source>
        <dbReference type="EMBL" id="KEQ25562.1"/>
    </source>
</evidence>
<protein>
    <submittedName>
        <fullName evidence="1">Uncharacterized protein</fullName>
    </submittedName>
</protein>
<keyword evidence="2" id="KW-1185">Reference proteome</keyword>
<name>A0A081P4D9_9BACL</name>
<comment type="caution">
    <text evidence="1">The sequence shown here is derived from an EMBL/GenBank/DDBJ whole genome shotgun (WGS) entry which is preliminary data.</text>
</comment>
<dbReference type="AlphaFoldDB" id="A0A081P4D9"/>
<proteinExistence type="predicted"/>